<sequence length="1318" mass="149271">MNQSAELYVPLKALNKAFNHHDYQSIEICLQNKLTGPNTEYLLNKVRNAEKKLAKKIAILKKHSEEDAVDYLKKAEPVIDALMKTTGCSRVVGEFLHAFNQPPVLEFYQLKSADPSIKLPFQLLGYQEGNDEGMDKIITDIYYLEVAIKCARDQLVAENKNVLYFDRVSASFLLKKRQMVEEHSRKCCEPKEAQAAALKEKTLDNYEQFRVSMTRDLFSFKKVLQTANTKTDLKPILTIFQDILDQLDVLNTQVKPNVEDNVYTRLMNKIGKNMAVCQGLVDKYEVGSQEQFESINNVLAEVYDLSMKYNFLDHDINKAYEEEAREHDKTRVIHKILEARFRELPDSTSKAISTWDAAVKEMQSQVSYETEDETDVGLVTAADSEVDIDGVCLESGIKNQILKPSVDISLSDAENGTRHIETSDDLSIGAMIDQILYEGLDCFEEGFNTYEEQDYEESYYDSEGNYNYDQEEFGGDEYDSEDYNAPDFIAENHYPNDEDLLEDEKGIDYANNFLLQDESDDDENFAQEESDDGGFAQEESDDDSLVQEERHDGAFLRPNDETEENPHTVYSDDKHQDFSGAPVCENPSTYVGQVSVQGITDNCTLAVADDDNYMPKVIEPMPPIEELAQDDYERAEESDVESNDGTTDDENNLDRSLSESELDAAECTDEQITKMKEALARYNASYRDCKNGDCCDLNVNCQAWARRGECDQNVVYMSQTCRKSCRVCKTHLSVGQENKDSTNLSGCNEVQTSEISTRIVLAQSQHMQQIKEITQCGSENPSNNCSVNLCYHKQFRTLDGTCNNLATTNRGASFTNFVRLLPPLYEDGVGVWAGKSRLFRPNARKVTREILTSTAHILTNNNQMVMQFGQFLAHDITNNNFDNFCACNSINENCMSVPLARDDPKTPRFLLSCIPITRSIPSCQTGKNGVAREQMNRHTSYIDASMVYGSTDPDMKRLKDGHLLKTQTVNGHKFAPFSIGDQFDGMSTGDGRSALFVGLATMHTVFVRLHNTISNELRTMNRHWSLERSFQETRKIVGAIIQRITYYEFLPALLGESNINSLLPKYTGYKKDVDSSISNEFAAAAFRLHGMISDSYPLVNENFQTIGNARFIQNTNKITTLLGAGVDAVIRGLISKPLKKPQRIEKQVTEELFDATTDLASINIVRGRDHGLRSYNDYRRMCQLPLITNFREWNEVSDDTVKSKVAELYRDPENIDLYLGSIIEETLAGSMVGPTFTCIITEQFKRLRDGDRFYFENSETFTPQQTAAIKKMSLASLLCLTGENYQRIPKNAFKTDKGENAVSCDDIAKLDFEPWRST</sequence>
<name>A0AC35TJD0_9BILA</name>
<proteinExistence type="predicted"/>
<reference evidence="2" key="1">
    <citation type="submission" date="2016-11" db="UniProtKB">
        <authorList>
            <consortium name="WormBaseParasite"/>
        </authorList>
    </citation>
    <scope>IDENTIFICATION</scope>
    <source>
        <strain evidence="2">KR3021</strain>
    </source>
</reference>
<organism evidence="1 2">
    <name type="scientific">Rhabditophanes sp. KR3021</name>
    <dbReference type="NCBI Taxonomy" id="114890"/>
    <lineage>
        <taxon>Eukaryota</taxon>
        <taxon>Metazoa</taxon>
        <taxon>Ecdysozoa</taxon>
        <taxon>Nematoda</taxon>
        <taxon>Chromadorea</taxon>
        <taxon>Rhabditida</taxon>
        <taxon>Tylenchina</taxon>
        <taxon>Panagrolaimomorpha</taxon>
        <taxon>Strongyloidoidea</taxon>
        <taxon>Alloionematidae</taxon>
        <taxon>Rhabditophanes</taxon>
    </lineage>
</organism>
<protein>
    <submittedName>
        <fullName evidence="2">ShKT domain-containing protein</fullName>
    </submittedName>
</protein>
<accession>A0AC35TJD0</accession>
<dbReference type="Proteomes" id="UP000095286">
    <property type="component" value="Unplaced"/>
</dbReference>
<dbReference type="WBParaSite" id="RSKR_0000122400.1">
    <property type="protein sequence ID" value="RSKR_0000122400.1"/>
    <property type="gene ID" value="RSKR_0000122400"/>
</dbReference>
<evidence type="ECO:0000313" key="1">
    <source>
        <dbReference type="Proteomes" id="UP000095286"/>
    </source>
</evidence>
<evidence type="ECO:0000313" key="2">
    <source>
        <dbReference type="WBParaSite" id="RSKR_0000122400.1"/>
    </source>
</evidence>